<dbReference type="SUPFAM" id="SSF144270">
    <property type="entry name" value="Eferin C-derminal domain-like"/>
    <property type="match status" value="1"/>
</dbReference>
<dbReference type="Gene3D" id="1.20.5.2440">
    <property type="match status" value="1"/>
</dbReference>
<feature type="region of interest" description="Disordered" evidence="3">
    <location>
        <begin position="55"/>
        <end position="119"/>
    </location>
</feature>
<keyword evidence="7" id="KW-1185">Reference proteome</keyword>
<feature type="region of interest" description="Disordered" evidence="3">
    <location>
        <begin position="244"/>
        <end position="360"/>
    </location>
</feature>
<evidence type="ECO:0000313" key="5">
    <source>
        <dbReference type="EMBL" id="CAF0982473.1"/>
    </source>
</evidence>
<reference evidence="5" key="1">
    <citation type="submission" date="2021-02" db="EMBL/GenBank/DDBJ databases">
        <authorList>
            <person name="Nowell W R."/>
        </authorList>
    </citation>
    <scope>NUCLEOTIDE SEQUENCE</scope>
</reference>
<protein>
    <recommendedName>
        <fullName evidence="4">FIP-RBD domain-containing protein</fullName>
    </recommendedName>
</protein>
<dbReference type="Proteomes" id="UP000663829">
    <property type="component" value="Unassembled WGS sequence"/>
</dbReference>
<keyword evidence="1" id="KW-0813">Transport</keyword>
<feature type="compositionally biased region" description="Basic and acidic residues" evidence="3">
    <location>
        <begin position="58"/>
        <end position="76"/>
    </location>
</feature>
<dbReference type="GO" id="GO:0045055">
    <property type="term" value="P:regulated exocytosis"/>
    <property type="evidence" value="ECO:0007669"/>
    <property type="project" value="TreeGrafter"/>
</dbReference>
<dbReference type="EMBL" id="CAJOBC010002855">
    <property type="protein sequence ID" value="CAF3754969.1"/>
    <property type="molecule type" value="Genomic_DNA"/>
</dbReference>
<organism evidence="5 7">
    <name type="scientific">Didymodactylos carnosus</name>
    <dbReference type="NCBI Taxonomy" id="1234261"/>
    <lineage>
        <taxon>Eukaryota</taxon>
        <taxon>Metazoa</taxon>
        <taxon>Spiralia</taxon>
        <taxon>Gnathifera</taxon>
        <taxon>Rotifera</taxon>
        <taxon>Eurotatoria</taxon>
        <taxon>Bdelloidea</taxon>
        <taxon>Philodinida</taxon>
        <taxon>Philodinidae</taxon>
        <taxon>Didymodactylos</taxon>
    </lineage>
</organism>
<dbReference type="Proteomes" id="UP000681722">
    <property type="component" value="Unassembled WGS sequence"/>
</dbReference>
<dbReference type="InterPro" id="IPR019018">
    <property type="entry name" value="Rab-bd_FIP-RBD"/>
</dbReference>
<dbReference type="GO" id="GO:0031267">
    <property type="term" value="F:small GTPase binding"/>
    <property type="evidence" value="ECO:0007669"/>
    <property type="project" value="InterPro"/>
</dbReference>
<evidence type="ECO:0000256" key="2">
    <source>
        <dbReference type="ARBA" id="ARBA00022553"/>
    </source>
</evidence>
<dbReference type="Pfam" id="PF09457">
    <property type="entry name" value="RBD-FIP"/>
    <property type="match status" value="1"/>
</dbReference>
<keyword evidence="2" id="KW-0597">Phosphoprotein</keyword>
<dbReference type="PROSITE" id="PS51511">
    <property type="entry name" value="FIP_RBD"/>
    <property type="match status" value="1"/>
</dbReference>
<evidence type="ECO:0000313" key="7">
    <source>
        <dbReference type="Proteomes" id="UP000663829"/>
    </source>
</evidence>
<dbReference type="PANTHER" id="PTHR15746">
    <property type="entry name" value="RAB11-RELATED"/>
    <property type="match status" value="1"/>
</dbReference>
<evidence type="ECO:0000259" key="4">
    <source>
        <dbReference type="PROSITE" id="PS51511"/>
    </source>
</evidence>
<feature type="compositionally biased region" description="Basic residues" evidence="3">
    <location>
        <begin position="94"/>
        <end position="105"/>
    </location>
</feature>
<feature type="compositionally biased region" description="Basic and acidic residues" evidence="3">
    <location>
        <begin position="292"/>
        <end position="303"/>
    </location>
</feature>
<gene>
    <name evidence="5" type="ORF">GPM918_LOCUS12824</name>
    <name evidence="6" type="ORF">SRO942_LOCUS12824</name>
</gene>
<feature type="compositionally biased region" description="Polar residues" evidence="3">
    <location>
        <begin position="244"/>
        <end position="255"/>
    </location>
</feature>
<dbReference type="AlphaFoldDB" id="A0A814FIQ9"/>
<dbReference type="InterPro" id="IPR037245">
    <property type="entry name" value="FIP-RBD_C_sf"/>
</dbReference>
<feature type="compositionally biased region" description="Polar residues" evidence="3">
    <location>
        <begin position="452"/>
        <end position="462"/>
    </location>
</feature>
<dbReference type="InterPro" id="IPR037789">
    <property type="entry name" value="FIP_classI"/>
</dbReference>
<feature type="compositionally biased region" description="Acidic residues" evidence="3">
    <location>
        <begin position="346"/>
        <end position="360"/>
    </location>
</feature>
<accession>A0A814FIQ9</accession>
<feature type="region of interest" description="Disordered" evidence="3">
    <location>
        <begin position="1"/>
        <end position="25"/>
    </location>
</feature>
<dbReference type="OrthoDB" id="8956628at2759"/>
<evidence type="ECO:0000256" key="3">
    <source>
        <dbReference type="SAM" id="MobiDB-lite"/>
    </source>
</evidence>
<comment type="caution">
    <text evidence="5">The sequence shown here is derived from an EMBL/GenBank/DDBJ whole genome shotgun (WGS) entry which is preliminary data.</text>
</comment>
<dbReference type="EMBL" id="CAJNOQ010002855">
    <property type="protein sequence ID" value="CAF0982473.1"/>
    <property type="molecule type" value="Genomic_DNA"/>
</dbReference>
<sequence length="573" mass="63930">MILQTNHASSLTVTNGNGSTFITSTPSELRTRGSITSDFDTSSILDSVSLNNMSMNNDSHDSSHLELNTGEKKDHSAVISTIVPTPTPSEEKPLKKKEKRPHLSTKHSPPPDPIPSISIPSNKIIVTTAHSPTSPTSPVYNSRSFSVTGDDIEAAFDAIATYKSEHQPTSTSEMFHSTYHNNHDYEIATPDAIFGLSSIPEDHDEIRSSIYDTKIIADEPSTNTNPDDVIEEIDFDRYFKQKQHSIAPNKIQNETLSKKQEKQESSKRKGAAPRKEEPLTVTSLPPKSVRAVPEEKVAVKEAQKTSTNISAEGVVKRPAPVKEVQQQAQIKIEQSSPKLSHNNTDSIEDDDEEDDHSVDDDVNEIVSKLERMSSMRSSVKRKVQPKEDIMQQSIETSAILPLLNDNRPSHLIYSNRYDNNNNNNIDQFNDDDIPTPNADVIIIDGPMKYSDQIPSSSSAFRNNQDKSGRTGLPDIVIEQNSRQTQNQTQQQPVKKGGLNVLGYNNVNSAIIQPKIRKELEYLDREELLHLISHQNDLVKKKENRLKDLEGYVDGLLMKILEQCPTILQVGAQY</sequence>
<feature type="compositionally biased region" description="Basic and acidic residues" evidence="3">
    <location>
        <begin position="256"/>
        <end position="278"/>
    </location>
</feature>
<feature type="region of interest" description="Disordered" evidence="3">
    <location>
        <begin position="452"/>
        <end position="471"/>
    </location>
</feature>
<evidence type="ECO:0000256" key="1">
    <source>
        <dbReference type="ARBA" id="ARBA00022448"/>
    </source>
</evidence>
<dbReference type="PANTHER" id="PTHR15746:SF23">
    <property type="entry name" value="RAB11 INTERACTING PROTEIN, ISOFORM A"/>
    <property type="match status" value="1"/>
</dbReference>
<name>A0A814FIQ9_9BILA</name>
<evidence type="ECO:0000313" key="6">
    <source>
        <dbReference type="EMBL" id="CAF3754969.1"/>
    </source>
</evidence>
<proteinExistence type="predicted"/>
<feature type="compositionally biased region" description="Polar residues" evidence="3">
    <location>
        <begin position="324"/>
        <end position="344"/>
    </location>
</feature>
<feature type="domain" description="FIP-RBD" evidence="4">
    <location>
        <begin position="508"/>
        <end position="570"/>
    </location>
</feature>